<evidence type="ECO:0000313" key="4">
    <source>
        <dbReference type="Proteomes" id="UP000186922"/>
    </source>
</evidence>
<dbReference type="STRING" id="947166.A0A1D1UWC8"/>
<proteinExistence type="inferred from homology"/>
<evidence type="ECO:0000259" key="2">
    <source>
        <dbReference type="Pfam" id="PF00125"/>
    </source>
</evidence>
<comment type="caution">
    <text evidence="3">The sequence shown here is derived from an EMBL/GenBank/DDBJ whole genome shotgun (WGS) entry which is preliminary data.</text>
</comment>
<feature type="domain" description="Core Histone H2A/H2B/H3" evidence="2">
    <location>
        <begin position="7"/>
        <end position="76"/>
    </location>
</feature>
<name>A0A1D1UWC8_RAMVA</name>
<dbReference type="Pfam" id="PF00125">
    <property type="entry name" value="Histone"/>
    <property type="match status" value="1"/>
</dbReference>
<gene>
    <name evidence="3" type="primary">RvY_05658-1</name>
    <name evidence="3" type="synonym">RvY_05658.1</name>
    <name evidence="3" type="ORF">RvY_05658</name>
</gene>
<comment type="similarity">
    <text evidence="1">Belongs to the histone H3 family.</text>
</comment>
<protein>
    <recommendedName>
        <fullName evidence="2">Core Histone H2A/H2B/H3 domain-containing protein</fullName>
    </recommendedName>
</protein>
<dbReference type="GO" id="GO:0030527">
    <property type="term" value="F:structural constituent of chromatin"/>
    <property type="evidence" value="ECO:0007669"/>
    <property type="project" value="InterPro"/>
</dbReference>
<sequence length="88" mass="10044">MPEKDTKAPELVIPPFRFQRLVREIVSELGDYRFRSDALKALQIGAEDFMKEVMQEGNVNCEASGRNTLFPEDIQVPYCGLALVDLWP</sequence>
<dbReference type="InterPro" id="IPR007125">
    <property type="entry name" value="H2A/H2B/H3"/>
</dbReference>
<dbReference type="GO" id="GO:0046982">
    <property type="term" value="F:protein heterodimerization activity"/>
    <property type="evidence" value="ECO:0007669"/>
    <property type="project" value="InterPro"/>
</dbReference>
<dbReference type="InterPro" id="IPR000164">
    <property type="entry name" value="Histone_H3/CENP-A"/>
</dbReference>
<keyword evidence="4" id="KW-1185">Reference proteome</keyword>
<dbReference type="SMART" id="SM00428">
    <property type="entry name" value="H3"/>
    <property type="match status" value="1"/>
</dbReference>
<dbReference type="Proteomes" id="UP000186922">
    <property type="component" value="Unassembled WGS sequence"/>
</dbReference>
<organism evidence="3 4">
    <name type="scientific">Ramazzottius varieornatus</name>
    <name type="common">Water bear</name>
    <name type="synonym">Tardigrade</name>
    <dbReference type="NCBI Taxonomy" id="947166"/>
    <lineage>
        <taxon>Eukaryota</taxon>
        <taxon>Metazoa</taxon>
        <taxon>Ecdysozoa</taxon>
        <taxon>Tardigrada</taxon>
        <taxon>Eutardigrada</taxon>
        <taxon>Parachela</taxon>
        <taxon>Hypsibioidea</taxon>
        <taxon>Ramazzottiidae</taxon>
        <taxon>Ramazzottius</taxon>
    </lineage>
</organism>
<dbReference type="Gene3D" id="1.10.20.10">
    <property type="entry name" value="Histone, subunit A"/>
    <property type="match status" value="1"/>
</dbReference>
<dbReference type="GO" id="GO:0000786">
    <property type="term" value="C:nucleosome"/>
    <property type="evidence" value="ECO:0007669"/>
    <property type="project" value="InterPro"/>
</dbReference>
<dbReference type="GO" id="GO:0003677">
    <property type="term" value="F:DNA binding"/>
    <property type="evidence" value="ECO:0007669"/>
    <property type="project" value="InterPro"/>
</dbReference>
<dbReference type="EMBL" id="BDGG01000002">
    <property type="protein sequence ID" value="GAU93771.1"/>
    <property type="molecule type" value="Genomic_DNA"/>
</dbReference>
<dbReference type="InterPro" id="IPR009072">
    <property type="entry name" value="Histone-fold"/>
</dbReference>
<dbReference type="PANTHER" id="PTHR11426">
    <property type="entry name" value="HISTONE H3"/>
    <property type="match status" value="1"/>
</dbReference>
<dbReference type="SUPFAM" id="SSF47113">
    <property type="entry name" value="Histone-fold"/>
    <property type="match status" value="1"/>
</dbReference>
<accession>A0A1D1UWC8</accession>
<reference evidence="3 4" key="1">
    <citation type="journal article" date="2016" name="Nat. Commun.">
        <title>Extremotolerant tardigrade genome and improved radiotolerance of human cultured cells by tardigrade-unique protein.</title>
        <authorList>
            <person name="Hashimoto T."/>
            <person name="Horikawa D.D."/>
            <person name="Saito Y."/>
            <person name="Kuwahara H."/>
            <person name="Kozuka-Hata H."/>
            <person name="Shin-I T."/>
            <person name="Minakuchi Y."/>
            <person name="Ohishi K."/>
            <person name="Motoyama A."/>
            <person name="Aizu T."/>
            <person name="Enomoto A."/>
            <person name="Kondo K."/>
            <person name="Tanaka S."/>
            <person name="Hara Y."/>
            <person name="Koshikawa S."/>
            <person name="Sagara H."/>
            <person name="Miura T."/>
            <person name="Yokobori S."/>
            <person name="Miyagawa K."/>
            <person name="Suzuki Y."/>
            <person name="Kubo T."/>
            <person name="Oyama M."/>
            <person name="Kohara Y."/>
            <person name="Fujiyama A."/>
            <person name="Arakawa K."/>
            <person name="Katayama T."/>
            <person name="Toyoda A."/>
            <person name="Kunieda T."/>
        </authorList>
    </citation>
    <scope>NUCLEOTIDE SEQUENCE [LARGE SCALE GENOMIC DNA]</scope>
    <source>
        <strain evidence="3 4">YOKOZUNA-1</strain>
    </source>
</reference>
<evidence type="ECO:0000256" key="1">
    <source>
        <dbReference type="ARBA" id="ARBA00010343"/>
    </source>
</evidence>
<evidence type="ECO:0000313" key="3">
    <source>
        <dbReference type="EMBL" id="GAU93771.1"/>
    </source>
</evidence>
<dbReference type="AlphaFoldDB" id="A0A1D1UWC8"/>